<sequence>MNQSQRFKYDSVKLQTASSEIRLLDLYPSQYESLENEFNTAEASHRQSRLVCRLYTTKIEKPACYTALSYVWGEGRKSRSIWVANLSNNGGEANIPITESLNTALLSLRHADKMTTLWIDQICINQADNDEKGEQVAMMGNIYSAANQVLVWLGPAENGSDQLMDAWQNIGQGARDFGLEGYMTSQRYYVISAMMRNETPTDEATVHMVLKAWFGRPYFSRAWIVQEFCLCADTVFVCGTKTVTVELVKLAVTMIQMVIGNMPRGDYTKLQPPEMPLERLGELSEEPTTRLFACRSRHQRRADDELHMLLRRLFVDHDTRATEHRDRIFALLGLAADVQKLGIQPDYSSSEGSTERVLTQTARAMIEKTGRVDILCYSQFPKVPELAKLPSWVPDWRSNLRPSFYTINERSDNHLFAASGQGSMIETVQSLDQNANILGLRGYIVDAIEKVADGGGWMDLSWDHVRYLGFFAQVDFLWQESMKKNYKIFGDTTESRKEEARWRVPIGDIYWAWEGDQHRATSNAAKFHSQLLRELKMFDEMTRLATEEDGEGLRDTDWDDGRQTEQIKHNYRESMRKMQGKRPFLTRLGYLGMGPVEGQPGDIVVTFCGGRIPFALHPLDQKGEQEMFSYVGEAYCDGVMDGEAATGQKQTFWLT</sequence>
<dbReference type="InterPro" id="IPR010730">
    <property type="entry name" value="HET"/>
</dbReference>
<dbReference type="PANTHER" id="PTHR24148:SF73">
    <property type="entry name" value="HET DOMAIN PROTEIN (AFU_ORTHOLOGUE AFUA_8G01020)"/>
    <property type="match status" value="1"/>
</dbReference>
<protein>
    <submittedName>
        <fullName evidence="2">Heterokaryon incompatibility protein-domain-containing protein</fullName>
    </submittedName>
</protein>
<evidence type="ECO:0000259" key="1">
    <source>
        <dbReference type="Pfam" id="PF06985"/>
    </source>
</evidence>
<dbReference type="Proteomes" id="UP000813427">
    <property type="component" value="Unassembled WGS sequence"/>
</dbReference>
<proteinExistence type="predicted"/>
<dbReference type="EMBL" id="JAGPXF010000005">
    <property type="protein sequence ID" value="KAH7242800.1"/>
    <property type="molecule type" value="Genomic_DNA"/>
</dbReference>
<evidence type="ECO:0000313" key="2">
    <source>
        <dbReference type="EMBL" id="KAH7242800.1"/>
    </source>
</evidence>
<name>A0A8K0RZK3_9HYPO</name>
<dbReference type="OrthoDB" id="4587016at2759"/>
<keyword evidence="3" id="KW-1185">Reference proteome</keyword>
<dbReference type="InterPro" id="IPR052895">
    <property type="entry name" value="HetReg/Transcr_Mod"/>
</dbReference>
<dbReference type="Pfam" id="PF06985">
    <property type="entry name" value="HET"/>
    <property type="match status" value="1"/>
</dbReference>
<dbReference type="PANTHER" id="PTHR24148">
    <property type="entry name" value="ANKYRIN REPEAT DOMAIN-CONTAINING PROTEIN 39 HOMOLOG-RELATED"/>
    <property type="match status" value="1"/>
</dbReference>
<organism evidence="2 3">
    <name type="scientific">Fusarium tricinctum</name>
    <dbReference type="NCBI Taxonomy" id="61284"/>
    <lineage>
        <taxon>Eukaryota</taxon>
        <taxon>Fungi</taxon>
        <taxon>Dikarya</taxon>
        <taxon>Ascomycota</taxon>
        <taxon>Pezizomycotina</taxon>
        <taxon>Sordariomycetes</taxon>
        <taxon>Hypocreomycetidae</taxon>
        <taxon>Hypocreales</taxon>
        <taxon>Nectriaceae</taxon>
        <taxon>Fusarium</taxon>
        <taxon>Fusarium tricinctum species complex</taxon>
    </lineage>
</organism>
<dbReference type="AlphaFoldDB" id="A0A8K0RZK3"/>
<comment type="caution">
    <text evidence="2">The sequence shown here is derived from an EMBL/GenBank/DDBJ whole genome shotgun (WGS) entry which is preliminary data.</text>
</comment>
<reference evidence="2" key="1">
    <citation type="journal article" date="2021" name="Nat. Commun.">
        <title>Genetic determinants of endophytism in the Arabidopsis root mycobiome.</title>
        <authorList>
            <person name="Mesny F."/>
            <person name="Miyauchi S."/>
            <person name="Thiergart T."/>
            <person name="Pickel B."/>
            <person name="Atanasova L."/>
            <person name="Karlsson M."/>
            <person name="Huettel B."/>
            <person name="Barry K.W."/>
            <person name="Haridas S."/>
            <person name="Chen C."/>
            <person name="Bauer D."/>
            <person name="Andreopoulos W."/>
            <person name="Pangilinan J."/>
            <person name="LaButti K."/>
            <person name="Riley R."/>
            <person name="Lipzen A."/>
            <person name="Clum A."/>
            <person name="Drula E."/>
            <person name="Henrissat B."/>
            <person name="Kohler A."/>
            <person name="Grigoriev I.V."/>
            <person name="Martin F.M."/>
            <person name="Hacquard S."/>
        </authorList>
    </citation>
    <scope>NUCLEOTIDE SEQUENCE</scope>
    <source>
        <strain evidence="2">MPI-SDFR-AT-0068</strain>
    </source>
</reference>
<accession>A0A8K0RZK3</accession>
<dbReference type="Pfam" id="PF26639">
    <property type="entry name" value="Het-6_barrel"/>
    <property type="match status" value="1"/>
</dbReference>
<feature type="domain" description="Heterokaryon incompatibility" evidence="1">
    <location>
        <begin position="65"/>
        <end position="227"/>
    </location>
</feature>
<gene>
    <name evidence="2" type="ORF">BKA59DRAFT_442129</name>
</gene>
<evidence type="ECO:0000313" key="3">
    <source>
        <dbReference type="Proteomes" id="UP000813427"/>
    </source>
</evidence>